<protein>
    <submittedName>
        <fullName evidence="2">Uncharacterized protein</fullName>
    </submittedName>
</protein>
<evidence type="ECO:0000256" key="1">
    <source>
        <dbReference type="SAM" id="MobiDB-lite"/>
    </source>
</evidence>
<dbReference type="VEuPathDB" id="FungiDB:ACJ73_09296"/>
<dbReference type="OrthoDB" id="5403634at2759"/>
<feature type="compositionally biased region" description="Basic and acidic residues" evidence="1">
    <location>
        <begin position="30"/>
        <end position="40"/>
    </location>
</feature>
<proteinExistence type="predicted"/>
<organism evidence="2 3">
    <name type="scientific">Blastomyces percursus</name>
    <dbReference type="NCBI Taxonomy" id="1658174"/>
    <lineage>
        <taxon>Eukaryota</taxon>
        <taxon>Fungi</taxon>
        <taxon>Dikarya</taxon>
        <taxon>Ascomycota</taxon>
        <taxon>Pezizomycotina</taxon>
        <taxon>Eurotiomycetes</taxon>
        <taxon>Eurotiomycetidae</taxon>
        <taxon>Onygenales</taxon>
        <taxon>Ajellomycetaceae</taxon>
        <taxon>Blastomyces</taxon>
    </lineage>
</organism>
<name>A0A1J9QCB4_9EURO</name>
<keyword evidence="3" id="KW-1185">Reference proteome</keyword>
<dbReference type="Proteomes" id="UP000242791">
    <property type="component" value="Unassembled WGS sequence"/>
</dbReference>
<feature type="region of interest" description="Disordered" evidence="1">
    <location>
        <begin position="1"/>
        <end position="50"/>
    </location>
</feature>
<dbReference type="EMBL" id="LGTZ01002551">
    <property type="protein sequence ID" value="OJD12797.1"/>
    <property type="molecule type" value="Genomic_DNA"/>
</dbReference>
<reference evidence="2 3" key="1">
    <citation type="submission" date="2015-08" db="EMBL/GenBank/DDBJ databases">
        <title>Emmonsia species relationships and genome sequence.</title>
        <authorList>
            <person name="Cuomo C.A."/>
            <person name="Schwartz I.S."/>
            <person name="Kenyon C."/>
            <person name="De Hoog G.S."/>
            <person name="Govender N.P."/>
            <person name="Botha A."/>
            <person name="Moreno L."/>
            <person name="De Vries M."/>
            <person name="Munoz J.F."/>
            <person name="Stielow J.B."/>
        </authorList>
    </citation>
    <scope>NUCLEOTIDE SEQUENCE [LARGE SCALE GENOMIC DNA]</scope>
    <source>
        <strain evidence="2 3">EI222</strain>
    </source>
</reference>
<feature type="region of interest" description="Disordered" evidence="1">
    <location>
        <begin position="129"/>
        <end position="200"/>
    </location>
</feature>
<accession>A0A1J9QCB4</accession>
<comment type="caution">
    <text evidence="2">The sequence shown here is derived from an EMBL/GenBank/DDBJ whole genome shotgun (WGS) entry which is preliminary data.</text>
</comment>
<gene>
    <name evidence="2" type="ORF">ACJ73_09296</name>
</gene>
<sequence>MSVTQLPRLRPKRRRAEQFSERSIISQLEPDTKRQKRDPTGRAGTRRRPPEFWDNLSTIWLTKGTLRELDRRNSVYDKYTPGRDHRRSKRPLTRQFYSKLRSTHPVQYAPDFLSSCGPDLLKEIKELSKHGGPDLSDLRNFPQYTSPLNQRMDSSQRSLNKRRPSTTTPSSNKRSSRSGGTYSLINERLHRPRASLSPSRFTEEQFEKFKEANTDATVELLTNSVIPTIEGGITDRKTVGGGYPFGNLKPLTDGTISSAWPDRFFGARPEQLDRQIRCNLHDTIIPSTQDSRPVLPNFYLEVKSSDQSAAVAKRQACYDAALGARAMQNIQSYGNSELAYDSNAYTIASTYHDGTLKLYTSHPIKTVGARNEPEYIMTQLNSWSMTGNLGTFQQGATWYRNARDWAKERRDEFVEAANATLSKEEFQRIQKVSASVSTVVSIDSDSSSESDPTEFQDAQWSFAAPIEDVGEGAEILPKN</sequence>
<feature type="compositionally biased region" description="Polar residues" evidence="1">
    <location>
        <begin position="142"/>
        <end position="158"/>
    </location>
</feature>
<dbReference type="AlphaFoldDB" id="A0A1J9QCB4"/>
<evidence type="ECO:0000313" key="2">
    <source>
        <dbReference type="EMBL" id="OJD12797.1"/>
    </source>
</evidence>
<dbReference type="STRING" id="1658174.A0A1J9QCB4"/>
<feature type="compositionally biased region" description="Polar residues" evidence="1">
    <location>
        <begin position="165"/>
        <end position="184"/>
    </location>
</feature>
<evidence type="ECO:0000313" key="3">
    <source>
        <dbReference type="Proteomes" id="UP000242791"/>
    </source>
</evidence>